<evidence type="ECO:0000256" key="8">
    <source>
        <dbReference type="ARBA" id="ARBA00022989"/>
    </source>
</evidence>
<feature type="compositionally biased region" description="Basic and acidic residues" evidence="11">
    <location>
        <begin position="98"/>
        <end position="109"/>
    </location>
</feature>
<dbReference type="PANTHER" id="PTHR33446">
    <property type="entry name" value="PROTEIN TONB-RELATED"/>
    <property type="match status" value="1"/>
</dbReference>
<comment type="caution">
    <text evidence="13">The sequence shown here is derived from an EMBL/GenBank/DDBJ whole genome shotgun (WGS) entry which is preliminary data.</text>
</comment>
<dbReference type="SUPFAM" id="SSF74653">
    <property type="entry name" value="TolA/TonB C-terminal domain"/>
    <property type="match status" value="1"/>
</dbReference>
<proteinExistence type="inferred from homology"/>
<dbReference type="InterPro" id="IPR003538">
    <property type="entry name" value="TonB"/>
</dbReference>
<evidence type="ECO:0000256" key="1">
    <source>
        <dbReference type="ARBA" id="ARBA00004383"/>
    </source>
</evidence>
<protein>
    <recommendedName>
        <fullName evidence="10">Protein TonB</fullName>
    </recommendedName>
</protein>
<name>A0ABQ6FDH7_9RHOO</name>
<keyword evidence="3 10" id="KW-0813">Transport</keyword>
<evidence type="ECO:0000256" key="6">
    <source>
        <dbReference type="ARBA" id="ARBA00022692"/>
    </source>
</evidence>
<evidence type="ECO:0000259" key="12">
    <source>
        <dbReference type="PROSITE" id="PS52015"/>
    </source>
</evidence>
<keyword evidence="4 10" id="KW-1003">Cell membrane</keyword>
<evidence type="ECO:0000256" key="10">
    <source>
        <dbReference type="RuleBase" id="RU362123"/>
    </source>
</evidence>
<keyword evidence="5 10" id="KW-0997">Cell inner membrane</keyword>
<organism evidence="13 14">
    <name type="scientific">Zoogloea oryzae</name>
    <dbReference type="NCBI Taxonomy" id="310767"/>
    <lineage>
        <taxon>Bacteria</taxon>
        <taxon>Pseudomonadati</taxon>
        <taxon>Pseudomonadota</taxon>
        <taxon>Betaproteobacteria</taxon>
        <taxon>Rhodocyclales</taxon>
        <taxon>Zoogloeaceae</taxon>
        <taxon>Zoogloea</taxon>
    </lineage>
</organism>
<keyword evidence="8" id="KW-1133">Transmembrane helix</keyword>
<feature type="compositionally biased region" description="Pro residues" evidence="11">
    <location>
        <begin position="7"/>
        <end position="20"/>
    </location>
</feature>
<evidence type="ECO:0000313" key="14">
    <source>
        <dbReference type="Proteomes" id="UP001157167"/>
    </source>
</evidence>
<feature type="region of interest" description="Disordered" evidence="11">
    <location>
        <begin position="65"/>
        <end position="155"/>
    </location>
</feature>
<sequence length="257" mass="26485">MTAAPLATPPADPPEHPGLPAPFLALPRPQPPSTLRRNSAGVGLAVLLHGGLLAALTVAISQFKPPVTPPQTSITISLATPVPTPRPQTQPQPKPQPRLKEPTPPRPEQKPAPQARATDKPVITSAPVASNPAETSAAAAPAAPPSPPAPAAPAAPAPVAVVAPRFDAAYLSNPLPPYPSAAKRMGEEGRVLLRVQVGADGKPTDVTVIKSCGFPRLDESARDTVLRSWRFVPARQGDQPVAGAVKVPIDFTLTSAS</sequence>
<dbReference type="NCBIfam" id="TIGR01352">
    <property type="entry name" value="tonB_Cterm"/>
    <property type="match status" value="1"/>
</dbReference>
<dbReference type="RefSeq" id="WP_284188822.1">
    <property type="nucleotide sequence ID" value="NZ_BSPX01000054.1"/>
</dbReference>
<comment type="subcellular location">
    <subcellularLocation>
        <location evidence="1 10">Cell inner membrane</location>
        <topology evidence="1 10">Single-pass membrane protein</topology>
        <orientation evidence="1 10">Periplasmic side</orientation>
    </subcellularLocation>
</comment>
<feature type="region of interest" description="Disordered" evidence="11">
    <location>
        <begin position="1"/>
        <end position="37"/>
    </location>
</feature>
<evidence type="ECO:0000256" key="2">
    <source>
        <dbReference type="ARBA" id="ARBA00006555"/>
    </source>
</evidence>
<evidence type="ECO:0000256" key="9">
    <source>
        <dbReference type="ARBA" id="ARBA00023136"/>
    </source>
</evidence>
<feature type="domain" description="TonB C-terminal" evidence="12">
    <location>
        <begin position="163"/>
        <end position="257"/>
    </location>
</feature>
<feature type="compositionally biased region" description="Pro residues" evidence="11">
    <location>
        <begin position="82"/>
        <end position="97"/>
    </location>
</feature>
<evidence type="ECO:0000256" key="3">
    <source>
        <dbReference type="ARBA" id="ARBA00022448"/>
    </source>
</evidence>
<dbReference type="Gene3D" id="3.30.1150.10">
    <property type="match status" value="1"/>
</dbReference>
<evidence type="ECO:0000256" key="7">
    <source>
        <dbReference type="ARBA" id="ARBA00022927"/>
    </source>
</evidence>
<feature type="compositionally biased region" description="Pro residues" evidence="11">
    <location>
        <begin position="142"/>
        <end position="155"/>
    </location>
</feature>
<dbReference type="PROSITE" id="PS52015">
    <property type="entry name" value="TONB_CTD"/>
    <property type="match status" value="1"/>
</dbReference>
<dbReference type="EMBL" id="BSPX01000054">
    <property type="protein sequence ID" value="GLT23632.1"/>
    <property type="molecule type" value="Genomic_DNA"/>
</dbReference>
<dbReference type="InterPro" id="IPR037682">
    <property type="entry name" value="TonB_C"/>
</dbReference>
<evidence type="ECO:0000256" key="11">
    <source>
        <dbReference type="SAM" id="MobiDB-lite"/>
    </source>
</evidence>
<evidence type="ECO:0000313" key="13">
    <source>
        <dbReference type="EMBL" id="GLT23632.1"/>
    </source>
</evidence>
<keyword evidence="7 10" id="KW-0653">Protein transport</keyword>
<evidence type="ECO:0000256" key="4">
    <source>
        <dbReference type="ARBA" id="ARBA00022475"/>
    </source>
</evidence>
<keyword evidence="6" id="KW-0812">Transmembrane</keyword>
<dbReference type="Proteomes" id="UP001157167">
    <property type="component" value="Unassembled WGS sequence"/>
</dbReference>
<accession>A0ABQ6FDH7</accession>
<keyword evidence="10" id="KW-0735">Signal-anchor</keyword>
<dbReference type="InterPro" id="IPR051045">
    <property type="entry name" value="TonB-dependent_transducer"/>
</dbReference>
<comment type="function">
    <text evidence="10">Interacts with outer membrane receptor proteins that carry out high-affinity binding and energy dependent uptake into the periplasmic space of specific substrates. It could act to transduce energy from the cytoplasmic membrane to specific energy-requiring processes in the outer membrane, resulting in the release into the periplasm of ligands bound by these outer membrane proteins.</text>
</comment>
<gene>
    <name evidence="13" type="ORF">GCM10007933_30990</name>
</gene>
<evidence type="ECO:0000256" key="5">
    <source>
        <dbReference type="ARBA" id="ARBA00022519"/>
    </source>
</evidence>
<dbReference type="Pfam" id="PF03544">
    <property type="entry name" value="TonB_C"/>
    <property type="match status" value="1"/>
</dbReference>
<dbReference type="PANTHER" id="PTHR33446:SF2">
    <property type="entry name" value="PROTEIN TONB"/>
    <property type="match status" value="1"/>
</dbReference>
<reference evidence="14" key="1">
    <citation type="journal article" date="2019" name="Int. J. Syst. Evol. Microbiol.">
        <title>The Global Catalogue of Microorganisms (GCM) 10K type strain sequencing project: providing services to taxonomists for standard genome sequencing and annotation.</title>
        <authorList>
            <consortium name="The Broad Institute Genomics Platform"/>
            <consortium name="The Broad Institute Genome Sequencing Center for Infectious Disease"/>
            <person name="Wu L."/>
            <person name="Ma J."/>
        </authorList>
    </citation>
    <scope>NUCLEOTIDE SEQUENCE [LARGE SCALE GENOMIC DNA]</scope>
    <source>
        <strain evidence="14">NBRC 102407</strain>
    </source>
</reference>
<dbReference type="InterPro" id="IPR006260">
    <property type="entry name" value="TonB/TolA_C"/>
</dbReference>
<keyword evidence="9" id="KW-0472">Membrane</keyword>
<comment type="similarity">
    <text evidence="2 10">Belongs to the TonB family.</text>
</comment>
<dbReference type="PRINTS" id="PR01374">
    <property type="entry name" value="TONBPROTEIN"/>
</dbReference>
<keyword evidence="14" id="KW-1185">Reference proteome</keyword>